<dbReference type="SMART" id="SM00354">
    <property type="entry name" value="HTH_LACI"/>
    <property type="match status" value="1"/>
</dbReference>
<dbReference type="Proteomes" id="UP001148932">
    <property type="component" value="Unassembled WGS sequence"/>
</dbReference>
<dbReference type="SUPFAM" id="SSF53822">
    <property type="entry name" value="Periplasmic binding protein-like I"/>
    <property type="match status" value="1"/>
</dbReference>
<dbReference type="SUPFAM" id="SSF47413">
    <property type="entry name" value="lambda repressor-like DNA-binding domains"/>
    <property type="match status" value="1"/>
</dbReference>
<organism evidence="5 6">
    <name type="scientific">Acidovorax benzenivorans</name>
    <dbReference type="NCBI Taxonomy" id="2987520"/>
    <lineage>
        <taxon>Bacteria</taxon>
        <taxon>Pseudomonadati</taxon>
        <taxon>Pseudomonadota</taxon>
        <taxon>Betaproteobacteria</taxon>
        <taxon>Burkholderiales</taxon>
        <taxon>Comamonadaceae</taxon>
        <taxon>Acidovorax</taxon>
    </lineage>
</organism>
<dbReference type="Pfam" id="PF13377">
    <property type="entry name" value="Peripla_BP_3"/>
    <property type="match status" value="1"/>
</dbReference>
<dbReference type="CDD" id="cd01392">
    <property type="entry name" value="HTH_LacI"/>
    <property type="match status" value="1"/>
</dbReference>
<keyword evidence="3" id="KW-0804">Transcription</keyword>
<sequence length="371" mass="39841">MHYGMPNPRPSGDSAFAKAPTIKEVAAAAGVSVATVSRALNASGPVHGTTSANVLAVARRLGFRPNLMGRNLRTTRTCTLGVMLPTLNHPVFAECLQGIEAQAQSQQQVIAVSATGYQVDAEERASERLLQQRVDGLILTVADAAHSSVLDKLDAEGVPYVLVFNQPGVTSPSLAARPFVSVDNFLAGKKMVEHLLSLDHQRVHMLAGQFQQSDRSLQRFLGYQAAMSAAGLPWSPPLELPFTTCDTRRELQDLLDRRSPPTALFCSNDQLAMTVIRDLRDLGLRVPDDISLAGFDGVHMGELLSPVLTTVVQPTAEIGRAAVDLLLQLIDGECYLGPALLHHTLRLGGTASRRTQEHQAAFASPPGPRTP</sequence>
<name>A0ABT5S3C8_9BURK</name>
<feature type="domain" description="HTH lacI-type" evidence="4">
    <location>
        <begin position="20"/>
        <end position="74"/>
    </location>
</feature>
<dbReference type="RefSeq" id="WP_274114469.1">
    <property type="nucleotide sequence ID" value="NZ_JAPCKI010000023.1"/>
</dbReference>
<keyword evidence="1" id="KW-0805">Transcription regulation</keyword>
<dbReference type="PANTHER" id="PTHR30146:SF109">
    <property type="entry name" value="HTH-TYPE TRANSCRIPTIONAL REGULATOR GALS"/>
    <property type="match status" value="1"/>
</dbReference>
<keyword evidence="6" id="KW-1185">Reference proteome</keyword>
<dbReference type="InterPro" id="IPR010982">
    <property type="entry name" value="Lambda_DNA-bd_dom_sf"/>
</dbReference>
<accession>A0ABT5S3C8</accession>
<dbReference type="Gene3D" id="1.10.260.40">
    <property type="entry name" value="lambda repressor-like DNA-binding domains"/>
    <property type="match status" value="1"/>
</dbReference>
<dbReference type="PRINTS" id="PR00036">
    <property type="entry name" value="HTHLACI"/>
</dbReference>
<dbReference type="InterPro" id="IPR046335">
    <property type="entry name" value="LacI/GalR-like_sensor"/>
</dbReference>
<evidence type="ECO:0000313" key="5">
    <source>
        <dbReference type="EMBL" id="MDD2180469.1"/>
    </source>
</evidence>
<dbReference type="Pfam" id="PF00356">
    <property type="entry name" value="LacI"/>
    <property type="match status" value="1"/>
</dbReference>
<evidence type="ECO:0000313" key="6">
    <source>
        <dbReference type="Proteomes" id="UP001148932"/>
    </source>
</evidence>
<dbReference type="EMBL" id="JAPCKI010000023">
    <property type="protein sequence ID" value="MDD2180469.1"/>
    <property type="molecule type" value="Genomic_DNA"/>
</dbReference>
<gene>
    <name evidence="5" type="ORF">OIN59_23790</name>
</gene>
<dbReference type="InterPro" id="IPR000843">
    <property type="entry name" value="HTH_LacI"/>
</dbReference>
<dbReference type="PROSITE" id="PS50932">
    <property type="entry name" value="HTH_LACI_2"/>
    <property type="match status" value="1"/>
</dbReference>
<proteinExistence type="predicted"/>
<evidence type="ECO:0000256" key="3">
    <source>
        <dbReference type="ARBA" id="ARBA00023163"/>
    </source>
</evidence>
<keyword evidence="2" id="KW-0238">DNA-binding</keyword>
<reference evidence="5" key="1">
    <citation type="submission" date="2022-10" db="EMBL/GenBank/DDBJ databases">
        <title>Description of microaerobic benzene degrading bacteria.</title>
        <authorList>
            <person name="Bedics A."/>
            <person name="Tancsics A."/>
            <person name="Banerjee S."/>
        </authorList>
    </citation>
    <scope>NUCLEOTIDE SEQUENCE</scope>
    <source>
        <strain evidence="5">D2M1</strain>
    </source>
</reference>
<evidence type="ECO:0000256" key="2">
    <source>
        <dbReference type="ARBA" id="ARBA00023125"/>
    </source>
</evidence>
<dbReference type="PANTHER" id="PTHR30146">
    <property type="entry name" value="LACI-RELATED TRANSCRIPTIONAL REPRESSOR"/>
    <property type="match status" value="1"/>
</dbReference>
<dbReference type="PROSITE" id="PS00356">
    <property type="entry name" value="HTH_LACI_1"/>
    <property type="match status" value="1"/>
</dbReference>
<protein>
    <submittedName>
        <fullName evidence="5">Substrate-binding domain-containing protein</fullName>
    </submittedName>
</protein>
<evidence type="ECO:0000259" key="4">
    <source>
        <dbReference type="PROSITE" id="PS50932"/>
    </source>
</evidence>
<dbReference type="InterPro" id="IPR028082">
    <property type="entry name" value="Peripla_BP_I"/>
</dbReference>
<dbReference type="Gene3D" id="3.40.50.2300">
    <property type="match status" value="2"/>
</dbReference>
<evidence type="ECO:0000256" key="1">
    <source>
        <dbReference type="ARBA" id="ARBA00023015"/>
    </source>
</evidence>
<comment type="caution">
    <text evidence="5">The sequence shown here is derived from an EMBL/GenBank/DDBJ whole genome shotgun (WGS) entry which is preliminary data.</text>
</comment>